<dbReference type="STRING" id="28125.HMPREF3202_00041"/>
<protein>
    <submittedName>
        <fullName evidence="1">Uncharacterized protein</fullName>
    </submittedName>
</protein>
<dbReference type="EMBL" id="LTAG01000001">
    <property type="protein sequence ID" value="KXO18501.1"/>
    <property type="molecule type" value="Genomic_DNA"/>
</dbReference>
<accession>A0A137T1B0</accession>
<proteinExistence type="predicted"/>
<evidence type="ECO:0000313" key="1">
    <source>
        <dbReference type="EMBL" id="KXO18501.1"/>
    </source>
</evidence>
<dbReference type="Proteomes" id="UP000070093">
    <property type="component" value="Unassembled WGS sequence"/>
</dbReference>
<comment type="caution">
    <text evidence="1">The sequence shown here is derived from an EMBL/GenBank/DDBJ whole genome shotgun (WGS) entry which is preliminary data.</text>
</comment>
<gene>
    <name evidence="1" type="ORF">HMPREF3202_00041</name>
</gene>
<reference evidence="1 2" key="1">
    <citation type="submission" date="2016-02" db="EMBL/GenBank/DDBJ databases">
        <authorList>
            <person name="Wen L."/>
            <person name="He K."/>
            <person name="Yang H."/>
        </authorList>
    </citation>
    <scope>NUCLEOTIDE SEQUENCE [LARGE SCALE GENOMIC DNA]</scope>
    <source>
        <strain evidence="1 2">GED7880</strain>
    </source>
</reference>
<sequence>MDLSYAKIIKISGIALKSRKNEAKRLNISDITVSNDDRLREWFKENNMSSYNK</sequence>
<name>A0A137T1B0_9BACT</name>
<organism evidence="1 2">
    <name type="scientific">Prevotella bivia</name>
    <dbReference type="NCBI Taxonomy" id="28125"/>
    <lineage>
        <taxon>Bacteria</taxon>
        <taxon>Pseudomonadati</taxon>
        <taxon>Bacteroidota</taxon>
        <taxon>Bacteroidia</taxon>
        <taxon>Bacteroidales</taxon>
        <taxon>Prevotellaceae</taxon>
        <taxon>Prevotella</taxon>
    </lineage>
</organism>
<dbReference type="PATRIC" id="fig|28125.4.peg.41"/>
<evidence type="ECO:0000313" key="2">
    <source>
        <dbReference type="Proteomes" id="UP000070093"/>
    </source>
</evidence>
<dbReference type="AlphaFoldDB" id="A0A137T1B0"/>